<dbReference type="AlphaFoldDB" id="A0A1H2HUQ5"/>
<keyword evidence="1" id="KW-0812">Transmembrane</keyword>
<name>A0A1H2HUQ5_9GAMM</name>
<feature type="transmembrane region" description="Helical" evidence="1">
    <location>
        <begin position="78"/>
        <end position="99"/>
    </location>
</feature>
<dbReference type="RefSeq" id="WP_092389093.1">
    <property type="nucleotide sequence ID" value="NZ_LT629787.1"/>
</dbReference>
<proteinExistence type="predicted"/>
<evidence type="ECO:0000256" key="1">
    <source>
        <dbReference type="SAM" id="Phobius"/>
    </source>
</evidence>
<keyword evidence="1" id="KW-1133">Transmembrane helix</keyword>
<protein>
    <submittedName>
        <fullName evidence="2">Uncharacterized membrane protein YhaH, DUF805 family</fullName>
    </submittedName>
</protein>
<gene>
    <name evidence="2" type="ORF">SAMN05216210_3328</name>
</gene>
<keyword evidence="3" id="KW-1185">Reference proteome</keyword>
<keyword evidence="1" id="KW-0472">Membrane</keyword>
<dbReference type="InterPro" id="IPR008523">
    <property type="entry name" value="DUF805"/>
</dbReference>
<sequence>MEHFTNALKNHYADFNGRATRTQYWMFVLFYILIYIVAGVIDQFVTGGLLTLVVALGLLIPSIAIAARRLHDTGRSGWWQLIAFIPILGTIVLIIFLVLDSEPDNQYGPNPKGAPASA</sequence>
<evidence type="ECO:0000313" key="2">
    <source>
        <dbReference type="EMBL" id="SDU35633.1"/>
    </source>
</evidence>
<feature type="transmembrane region" description="Helical" evidence="1">
    <location>
        <begin position="47"/>
        <end position="66"/>
    </location>
</feature>
<reference evidence="3" key="1">
    <citation type="submission" date="2016-10" db="EMBL/GenBank/DDBJ databases">
        <authorList>
            <person name="Varghese N."/>
            <person name="Submissions S."/>
        </authorList>
    </citation>
    <scope>NUCLEOTIDE SEQUENCE [LARGE SCALE GENOMIC DNA]</scope>
    <source>
        <strain evidence="3">CECT 8338</strain>
    </source>
</reference>
<organism evidence="2 3">
    <name type="scientific">Halopseudomonas salegens</name>
    <dbReference type="NCBI Taxonomy" id="1434072"/>
    <lineage>
        <taxon>Bacteria</taxon>
        <taxon>Pseudomonadati</taxon>
        <taxon>Pseudomonadota</taxon>
        <taxon>Gammaproteobacteria</taxon>
        <taxon>Pseudomonadales</taxon>
        <taxon>Pseudomonadaceae</taxon>
        <taxon>Halopseudomonas</taxon>
    </lineage>
</organism>
<dbReference type="PANTHER" id="PTHR34980:SF2">
    <property type="entry name" value="INNER MEMBRANE PROTEIN YHAH-RELATED"/>
    <property type="match status" value="1"/>
</dbReference>
<dbReference type="Proteomes" id="UP000243924">
    <property type="component" value="Chromosome I"/>
</dbReference>
<dbReference type="OrthoDB" id="9812349at2"/>
<accession>A0A1H2HUQ5</accession>
<dbReference type="GO" id="GO:0005886">
    <property type="term" value="C:plasma membrane"/>
    <property type="evidence" value="ECO:0007669"/>
    <property type="project" value="TreeGrafter"/>
</dbReference>
<dbReference type="EMBL" id="LT629787">
    <property type="protein sequence ID" value="SDU35633.1"/>
    <property type="molecule type" value="Genomic_DNA"/>
</dbReference>
<dbReference type="STRING" id="1434072.SAMN05216210_3328"/>
<dbReference type="PANTHER" id="PTHR34980">
    <property type="entry name" value="INNER MEMBRANE PROTEIN-RELATED-RELATED"/>
    <property type="match status" value="1"/>
</dbReference>
<dbReference type="Pfam" id="PF05656">
    <property type="entry name" value="DUF805"/>
    <property type="match status" value="1"/>
</dbReference>
<feature type="transmembrane region" description="Helical" evidence="1">
    <location>
        <begin position="24"/>
        <end position="41"/>
    </location>
</feature>
<evidence type="ECO:0000313" key="3">
    <source>
        <dbReference type="Proteomes" id="UP000243924"/>
    </source>
</evidence>